<dbReference type="STRING" id="1385510.GCA_000425205_00118"/>
<dbReference type="AlphaFoldDB" id="A0A0A5GPN5"/>
<sequence>MKRKRASKVKILLWTLLFVFFLGVGTIAGYGIHLTQKAEEVTEQSQVELERGEVSSKRTKAVDPAEDNISVLFLGIDDSEARSEDTSLSDAMVLATFNKEEHSVKLLSIPRDSYVYIPEVGYKDKITHAHSFGGIDASVETVERMMDVPVDYYVQLNFDAFTETVNALGGIPYDVPFDMTEQNSKDVQGAITLESGMQILNGEEALALARSRQYDSDLARGERQMELLQTIFEKVTDYDSISQYSRLIDSIGNNMNTNLSFDEMTSLHSYATNHDGLQFQQMQLQGEGAFIPLENGRKYVFELDQNYVETTQEELRTHLELANVSSDTHSSQSFNSETSSDSPS</sequence>
<feature type="domain" description="Cell envelope-related transcriptional attenuator" evidence="6">
    <location>
        <begin position="89"/>
        <end position="236"/>
    </location>
</feature>
<evidence type="ECO:0000256" key="5">
    <source>
        <dbReference type="SAM" id="MobiDB-lite"/>
    </source>
</evidence>
<dbReference type="RefSeq" id="WP_036768852.1">
    <property type="nucleotide sequence ID" value="NZ_AULI01000001.1"/>
</dbReference>
<keyword evidence="8" id="KW-1185">Reference proteome</keyword>
<keyword evidence="2" id="KW-0812">Transmembrane</keyword>
<evidence type="ECO:0000259" key="6">
    <source>
        <dbReference type="Pfam" id="PF03816"/>
    </source>
</evidence>
<dbReference type="OrthoDB" id="27330at2"/>
<evidence type="ECO:0000256" key="1">
    <source>
        <dbReference type="ARBA" id="ARBA00006068"/>
    </source>
</evidence>
<keyword evidence="4" id="KW-1133">Transmembrane helix</keyword>
<keyword evidence="4" id="KW-0472">Membrane</keyword>
<dbReference type="Proteomes" id="UP000030528">
    <property type="component" value="Unassembled WGS sequence"/>
</dbReference>
<protein>
    <submittedName>
        <fullName evidence="7">LytR family transcriptional regulator</fullName>
    </submittedName>
</protein>
<dbReference type="GO" id="GO:0071555">
    <property type="term" value="P:cell wall organization"/>
    <property type="evidence" value="ECO:0007669"/>
    <property type="project" value="UniProtKB-KW"/>
</dbReference>
<evidence type="ECO:0000313" key="7">
    <source>
        <dbReference type="EMBL" id="KGX93939.1"/>
    </source>
</evidence>
<keyword evidence="3" id="KW-0735">Signal-anchor</keyword>
<evidence type="ECO:0000256" key="2">
    <source>
        <dbReference type="ARBA" id="ARBA00022692"/>
    </source>
</evidence>
<dbReference type="EMBL" id="AVPE01000001">
    <property type="protein sequence ID" value="KGX93939.1"/>
    <property type="molecule type" value="Genomic_DNA"/>
</dbReference>
<organism evidence="7 8">
    <name type="scientific">Pontibacillus halophilus JSM 076056 = DSM 19796</name>
    <dbReference type="NCBI Taxonomy" id="1385510"/>
    <lineage>
        <taxon>Bacteria</taxon>
        <taxon>Bacillati</taxon>
        <taxon>Bacillota</taxon>
        <taxon>Bacilli</taxon>
        <taxon>Bacillales</taxon>
        <taxon>Bacillaceae</taxon>
        <taxon>Pontibacillus</taxon>
    </lineage>
</organism>
<accession>A0A0A5GPN5</accession>
<gene>
    <name evidence="7" type="ORF">N781_01815</name>
</gene>
<dbReference type="InterPro" id="IPR050922">
    <property type="entry name" value="LytR/CpsA/Psr_CW_biosynth"/>
</dbReference>
<evidence type="ECO:0000256" key="4">
    <source>
        <dbReference type="ARBA" id="ARBA00022989"/>
    </source>
</evidence>
<dbReference type="PANTHER" id="PTHR33392">
    <property type="entry name" value="POLYISOPRENYL-TEICHOIC ACID--PEPTIDOGLYCAN TEICHOIC ACID TRANSFERASE TAGU"/>
    <property type="match status" value="1"/>
</dbReference>
<comment type="similarity">
    <text evidence="1">Belongs to the LytR/CpsA/Psr (LCP) family.</text>
</comment>
<dbReference type="eggNOG" id="COG1316">
    <property type="taxonomic scope" value="Bacteria"/>
</dbReference>
<dbReference type="NCBIfam" id="TIGR00350">
    <property type="entry name" value="lytR_cpsA_psr"/>
    <property type="match status" value="1"/>
</dbReference>
<dbReference type="Pfam" id="PF03816">
    <property type="entry name" value="LytR_cpsA_psr"/>
    <property type="match status" value="1"/>
</dbReference>
<evidence type="ECO:0000313" key="8">
    <source>
        <dbReference type="Proteomes" id="UP000030528"/>
    </source>
</evidence>
<comment type="caution">
    <text evidence="7">The sequence shown here is derived from an EMBL/GenBank/DDBJ whole genome shotgun (WGS) entry which is preliminary data.</text>
</comment>
<reference evidence="7 8" key="1">
    <citation type="submission" date="2013-08" db="EMBL/GenBank/DDBJ databases">
        <authorList>
            <person name="Huang J."/>
            <person name="Wang G."/>
        </authorList>
    </citation>
    <scope>NUCLEOTIDE SEQUENCE [LARGE SCALE GENOMIC DNA]</scope>
    <source>
        <strain evidence="7 8">JSM 076056</strain>
    </source>
</reference>
<dbReference type="InterPro" id="IPR004474">
    <property type="entry name" value="LytR_CpsA_psr"/>
</dbReference>
<name>A0A0A5GPN5_9BACI</name>
<proteinExistence type="inferred from homology"/>
<feature type="region of interest" description="Disordered" evidence="5">
    <location>
        <begin position="323"/>
        <end position="344"/>
    </location>
</feature>
<evidence type="ECO:0000256" key="3">
    <source>
        <dbReference type="ARBA" id="ARBA00022968"/>
    </source>
</evidence>
<dbReference type="Gene3D" id="3.40.630.190">
    <property type="entry name" value="LCP protein"/>
    <property type="match status" value="1"/>
</dbReference>
<dbReference type="PANTHER" id="PTHR33392:SF3">
    <property type="entry name" value="POLYISOPRENYL-TEICHOIC ACID--PEPTIDOGLYCAN TEICHOIC ACID TRANSFERASE TAGT"/>
    <property type="match status" value="1"/>
</dbReference>